<dbReference type="InterPro" id="IPR027417">
    <property type="entry name" value="P-loop_NTPase"/>
</dbReference>
<evidence type="ECO:0000259" key="2">
    <source>
        <dbReference type="Pfam" id="PF20703"/>
    </source>
</evidence>
<dbReference type="EMBL" id="VGLS01000639">
    <property type="protein sequence ID" value="MBM3225639.1"/>
    <property type="molecule type" value="Genomic_DNA"/>
</dbReference>
<dbReference type="AlphaFoldDB" id="A0A937W567"/>
<dbReference type="Pfam" id="PF20703">
    <property type="entry name" value="nSTAND1"/>
    <property type="match status" value="1"/>
</dbReference>
<evidence type="ECO:0000313" key="3">
    <source>
        <dbReference type="EMBL" id="MBM3225639.1"/>
    </source>
</evidence>
<dbReference type="SUPFAM" id="SSF52540">
    <property type="entry name" value="P-loop containing nucleoside triphosphate hydrolases"/>
    <property type="match status" value="1"/>
</dbReference>
<evidence type="ECO:0000256" key="1">
    <source>
        <dbReference type="SAM" id="MobiDB-lite"/>
    </source>
</evidence>
<evidence type="ECO:0000313" key="4">
    <source>
        <dbReference type="Proteomes" id="UP000712673"/>
    </source>
</evidence>
<dbReference type="Gene3D" id="3.40.50.300">
    <property type="entry name" value="P-loop containing nucleotide triphosphate hydrolases"/>
    <property type="match status" value="1"/>
</dbReference>
<protein>
    <recommendedName>
        <fullName evidence="2">Novel STAND NTPase 1 domain-containing protein</fullName>
    </recommendedName>
</protein>
<feature type="compositionally biased region" description="Gly residues" evidence="1">
    <location>
        <begin position="1"/>
        <end position="11"/>
    </location>
</feature>
<name>A0A937W567_UNCTE</name>
<accession>A0A937W567</accession>
<feature type="region of interest" description="Disordered" evidence="1">
    <location>
        <begin position="1"/>
        <end position="41"/>
    </location>
</feature>
<proteinExistence type="predicted"/>
<dbReference type="Proteomes" id="UP000712673">
    <property type="component" value="Unassembled WGS sequence"/>
</dbReference>
<comment type="caution">
    <text evidence="3">The sequence shown here is derived from an EMBL/GenBank/DDBJ whole genome shotgun (WGS) entry which is preliminary data.</text>
</comment>
<sequence>MAPGPGHGGVGVHPTRRRDGPGAAPPQWLTRPGRTAWPGRGPHLAARARARTVHHHCFHLVTRLILGPVAPPSSVPRLFRGPRPYGADDVLPGRQQECEDCWQLLRSAPFGILEGESGCGKSSLLNAALLPRAQRVFQVITCRLADDPFGRLCTALRQAPYRAAATPPIADALAEALTQAARAAAPRPLLLCIDQGEELFVTVRDEVRAQCLEVLREAIAAGQVRLLMALRSDFRDLLDRLCRTLDPTQQTFDLGGYYTLQALRAAPARAVLDELLRPAAAQDARLRQQLDDFAAALVADLLRPPRDQRLCQEDEKTV</sequence>
<feature type="non-terminal residue" evidence="3">
    <location>
        <position position="318"/>
    </location>
</feature>
<organism evidence="3 4">
    <name type="scientific">Tectimicrobiota bacterium</name>
    <dbReference type="NCBI Taxonomy" id="2528274"/>
    <lineage>
        <taxon>Bacteria</taxon>
        <taxon>Pseudomonadati</taxon>
        <taxon>Nitrospinota/Tectimicrobiota group</taxon>
        <taxon>Candidatus Tectimicrobiota</taxon>
    </lineage>
</organism>
<dbReference type="InterPro" id="IPR049052">
    <property type="entry name" value="nSTAND1"/>
</dbReference>
<gene>
    <name evidence="3" type="ORF">FJZ47_17820</name>
</gene>
<reference evidence="3" key="1">
    <citation type="submission" date="2019-03" db="EMBL/GenBank/DDBJ databases">
        <title>Lake Tanganyika Metagenome-Assembled Genomes (MAGs).</title>
        <authorList>
            <person name="Tran P."/>
        </authorList>
    </citation>
    <scope>NUCLEOTIDE SEQUENCE</scope>
    <source>
        <strain evidence="3">K_DeepCast_65m_m2_066</strain>
    </source>
</reference>
<feature type="domain" description="Novel STAND NTPase 1" evidence="2">
    <location>
        <begin position="90"/>
        <end position="290"/>
    </location>
</feature>